<evidence type="ECO:0000256" key="4">
    <source>
        <dbReference type="ARBA" id="ARBA00022989"/>
    </source>
</evidence>
<evidence type="ECO:0000256" key="1">
    <source>
        <dbReference type="ARBA" id="ARBA00004370"/>
    </source>
</evidence>
<evidence type="ECO:0000256" key="8">
    <source>
        <dbReference type="SAM" id="Phobius"/>
    </source>
</evidence>
<dbReference type="CDD" id="cd07302">
    <property type="entry name" value="CHD"/>
    <property type="match status" value="1"/>
</dbReference>
<dbReference type="SMART" id="SM00044">
    <property type="entry name" value="CYCc"/>
    <property type="match status" value="1"/>
</dbReference>
<keyword evidence="4 8" id="KW-1133">Transmembrane helix</keyword>
<dbReference type="InterPro" id="IPR029787">
    <property type="entry name" value="Nucleotide_cyclase"/>
</dbReference>
<dbReference type="Pfam" id="PF00211">
    <property type="entry name" value="Guanylate_cyc"/>
    <property type="match status" value="1"/>
</dbReference>
<dbReference type="InterPro" id="IPR018297">
    <property type="entry name" value="A/G_cyclase_CS"/>
</dbReference>
<name>A0ABV3RUC7_9RHOB</name>
<keyword evidence="11" id="KW-1185">Reference proteome</keyword>
<evidence type="ECO:0000256" key="6">
    <source>
        <dbReference type="ARBA" id="ARBA00023239"/>
    </source>
</evidence>
<evidence type="ECO:0000256" key="3">
    <source>
        <dbReference type="ARBA" id="ARBA00022741"/>
    </source>
</evidence>
<dbReference type="PROSITE" id="PS00452">
    <property type="entry name" value="GUANYLATE_CYCLASE_1"/>
    <property type="match status" value="1"/>
</dbReference>
<feature type="transmembrane region" description="Helical" evidence="8">
    <location>
        <begin position="116"/>
        <end position="132"/>
    </location>
</feature>
<evidence type="ECO:0000259" key="9">
    <source>
        <dbReference type="PROSITE" id="PS50125"/>
    </source>
</evidence>
<evidence type="ECO:0000313" key="11">
    <source>
        <dbReference type="Proteomes" id="UP001556098"/>
    </source>
</evidence>
<dbReference type="RefSeq" id="WP_367879989.1">
    <property type="nucleotide sequence ID" value="NZ_JBFNXX010000043.1"/>
</dbReference>
<feature type="transmembrane region" description="Helical" evidence="8">
    <location>
        <begin position="139"/>
        <end position="162"/>
    </location>
</feature>
<keyword evidence="5 8" id="KW-0472">Membrane</keyword>
<evidence type="ECO:0000313" key="10">
    <source>
        <dbReference type="EMBL" id="MEW9922291.1"/>
    </source>
</evidence>
<sequence>MAILNLRKQKDSAFLVQSPAYFDSRLAGEVSRARAIAGVGFPLGLGFHVFATATFLYLGAMPLVYFNIFSVLAFSLASYLIIWKDRLKFAYVLAAFFEMPLHAALATLTFGLESLFLIWLFIPALIVFWLPFTWRARIVFSVATALFLVLIAVLGAVTAPWHQIPLGWMTFFVIFNALGAISTLGVLFALNHRITTKAEAALEKEYARSESLLYNLLPEDIAARLKVEPDQTIADSLPKVAILFADIVDFTPRAATLLPEEIVGFLNKIFRAFDELAEKHGLEKIKTIGDAYMVAAGMPNPCGDPVHRVAEMALDMQQTVEKMAPEFPEGLQVRIGLHAGPAVAGVIGNRKLFYDVWGETVNTASRMESHGEPGRIQVTTAAKEELEDAYEFEPRGAVEVKGIGAVETWWLAGAKA</sequence>
<keyword evidence="3" id="KW-0547">Nucleotide-binding</keyword>
<keyword evidence="2 8" id="KW-0812">Transmembrane</keyword>
<feature type="transmembrane region" description="Helical" evidence="8">
    <location>
        <begin position="35"/>
        <end position="58"/>
    </location>
</feature>
<protein>
    <submittedName>
        <fullName evidence="10">Adenylate/guanylate cyclase domain-containing protein</fullName>
    </submittedName>
</protein>
<dbReference type="InterPro" id="IPR001054">
    <property type="entry name" value="A/G_cyclase"/>
</dbReference>
<evidence type="ECO:0000256" key="5">
    <source>
        <dbReference type="ARBA" id="ARBA00023136"/>
    </source>
</evidence>
<feature type="transmembrane region" description="Helical" evidence="8">
    <location>
        <begin position="168"/>
        <end position="190"/>
    </location>
</feature>
<organism evidence="10 11">
    <name type="scientific">Sulfitobacter sediminis</name>
    <dbReference type="NCBI Taxonomy" id="3234186"/>
    <lineage>
        <taxon>Bacteria</taxon>
        <taxon>Pseudomonadati</taxon>
        <taxon>Pseudomonadota</taxon>
        <taxon>Alphaproteobacteria</taxon>
        <taxon>Rhodobacterales</taxon>
        <taxon>Roseobacteraceae</taxon>
        <taxon>Sulfitobacter</taxon>
    </lineage>
</organism>
<keyword evidence="6 7" id="KW-0456">Lyase</keyword>
<dbReference type="PANTHER" id="PTHR11920:SF335">
    <property type="entry name" value="GUANYLATE CYCLASE"/>
    <property type="match status" value="1"/>
</dbReference>
<gene>
    <name evidence="10" type="ORF">AB2B41_22055</name>
</gene>
<comment type="caution">
    <text evidence="10">The sequence shown here is derived from an EMBL/GenBank/DDBJ whole genome shotgun (WGS) entry which is preliminary data.</text>
</comment>
<dbReference type="PANTHER" id="PTHR11920">
    <property type="entry name" value="GUANYLYL CYCLASE"/>
    <property type="match status" value="1"/>
</dbReference>
<feature type="domain" description="Guanylate cyclase" evidence="9">
    <location>
        <begin position="241"/>
        <end position="368"/>
    </location>
</feature>
<proteinExistence type="inferred from homology"/>
<comment type="subcellular location">
    <subcellularLocation>
        <location evidence="1">Membrane</location>
    </subcellularLocation>
</comment>
<dbReference type="EMBL" id="JBFNXX010000043">
    <property type="protein sequence ID" value="MEW9922291.1"/>
    <property type="molecule type" value="Genomic_DNA"/>
</dbReference>
<dbReference type="Gene3D" id="3.30.70.1230">
    <property type="entry name" value="Nucleotide cyclase"/>
    <property type="match status" value="1"/>
</dbReference>
<feature type="transmembrane region" description="Helical" evidence="8">
    <location>
        <begin position="89"/>
        <end position="110"/>
    </location>
</feature>
<accession>A0ABV3RUC7</accession>
<evidence type="ECO:0000256" key="2">
    <source>
        <dbReference type="ARBA" id="ARBA00022692"/>
    </source>
</evidence>
<feature type="transmembrane region" description="Helical" evidence="8">
    <location>
        <begin position="64"/>
        <end position="82"/>
    </location>
</feature>
<dbReference type="SUPFAM" id="SSF55073">
    <property type="entry name" value="Nucleotide cyclase"/>
    <property type="match status" value="1"/>
</dbReference>
<dbReference type="PROSITE" id="PS50125">
    <property type="entry name" value="GUANYLATE_CYCLASE_2"/>
    <property type="match status" value="1"/>
</dbReference>
<dbReference type="InterPro" id="IPR050401">
    <property type="entry name" value="Cyclic_nucleotide_synthase"/>
</dbReference>
<reference evidence="10 11" key="1">
    <citation type="submission" date="2024-07" db="EMBL/GenBank/DDBJ databases">
        <title>Marimonas sp.nov., isolated from tidal-flat sediment.</title>
        <authorList>
            <person name="Jayan J.N."/>
            <person name="Lee S.S."/>
        </authorList>
    </citation>
    <scope>NUCLEOTIDE SEQUENCE [LARGE SCALE GENOMIC DNA]</scope>
    <source>
        <strain evidence="10 11">MJW-29</strain>
    </source>
</reference>
<evidence type="ECO:0000256" key="7">
    <source>
        <dbReference type="RuleBase" id="RU000405"/>
    </source>
</evidence>
<comment type="similarity">
    <text evidence="7">Belongs to the adenylyl cyclase class-4/guanylyl cyclase family.</text>
</comment>
<dbReference type="Proteomes" id="UP001556098">
    <property type="component" value="Unassembled WGS sequence"/>
</dbReference>